<keyword evidence="6 7" id="KW-0472">Membrane</keyword>
<feature type="transmembrane region" description="Helical" evidence="7">
    <location>
        <begin position="12"/>
        <end position="33"/>
    </location>
</feature>
<reference evidence="9" key="2">
    <citation type="submission" date="2021-04" db="EMBL/GenBank/DDBJ databases">
        <authorList>
            <person name="Dong X."/>
        </authorList>
    </citation>
    <scope>NUCLEOTIDE SEQUENCE</scope>
    <source>
        <strain evidence="9">ZWT</strain>
    </source>
</reference>
<protein>
    <submittedName>
        <fullName evidence="9">Permease</fullName>
    </submittedName>
</protein>
<feature type="transmembrane region" description="Helical" evidence="7">
    <location>
        <begin position="141"/>
        <end position="158"/>
    </location>
</feature>
<reference evidence="9" key="1">
    <citation type="journal article" date="2021" name="mSystems">
        <title>Bacteria and Archaea Synergistically Convert Glycine Betaine to Biogenic Methane in the Formosa Cold Seep of the South China Sea.</title>
        <authorList>
            <person name="Li L."/>
            <person name="Zhang W."/>
            <person name="Zhang S."/>
            <person name="Song L."/>
            <person name="Sun Q."/>
            <person name="Zhang H."/>
            <person name="Xiang H."/>
            <person name="Dong X."/>
        </authorList>
    </citation>
    <scope>NUCLEOTIDE SEQUENCE</scope>
    <source>
        <strain evidence="9">ZWT</strain>
    </source>
</reference>
<feature type="transmembrane region" description="Helical" evidence="7">
    <location>
        <begin position="40"/>
        <end position="61"/>
    </location>
</feature>
<dbReference type="RefSeq" id="WP_250860994.1">
    <property type="nucleotide sequence ID" value="NZ_JAGSOJ010000004.1"/>
</dbReference>
<comment type="similarity">
    <text evidence="2">Belongs to the UPF0718 family.</text>
</comment>
<evidence type="ECO:0000313" key="10">
    <source>
        <dbReference type="Proteomes" id="UP001056429"/>
    </source>
</evidence>
<sequence length="238" mass="26688">MNSVIKKNKILFIAILSYLILFIYNMDLGVNALSQSKYFFIEMIQIMPPIFILISLIQTWVPTKVIMNNFGDGSGVKGKVLSFAIGSLSAGPIYAAFPVCKILLNKGASIENIIIILSSWAVVKVPMLINEAKFMGIKYMGIRWICTIIAILLMAKIMKSWIRKEDIKSNSIEYTIPMIDDLICIGCGNCARLYPELYSMKDGKGVINIESIDKEILEKEIEKSKECCPLNAIKNTRS</sequence>
<comment type="subcellular location">
    <subcellularLocation>
        <location evidence="1">Cell membrane</location>
        <topology evidence="1">Multi-pass membrane protein</topology>
    </subcellularLocation>
</comment>
<keyword evidence="10" id="KW-1185">Reference proteome</keyword>
<dbReference type="PROSITE" id="PS51379">
    <property type="entry name" value="4FE4S_FER_2"/>
    <property type="match status" value="1"/>
</dbReference>
<feature type="transmembrane region" description="Helical" evidence="7">
    <location>
        <begin position="112"/>
        <end position="129"/>
    </location>
</feature>
<evidence type="ECO:0000259" key="8">
    <source>
        <dbReference type="PROSITE" id="PS51379"/>
    </source>
</evidence>
<evidence type="ECO:0000256" key="7">
    <source>
        <dbReference type="SAM" id="Phobius"/>
    </source>
</evidence>
<dbReference type="InterPro" id="IPR005524">
    <property type="entry name" value="DUF318"/>
</dbReference>
<dbReference type="EMBL" id="JAGSOJ010000004">
    <property type="protein sequence ID" value="MCM1991858.1"/>
    <property type="molecule type" value="Genomic_DNA"/>
</dbReference>
<evidence type="ECO:0000256" key="5">
    <source>
        <dbReference type="ARBA" id="ARBA00022989"/>
    </source>
</evidence>
<evidence type="ECO:0000313" key="9">
    <source>
        <dbReference type="EMBL" id="MCM1991858.1"/>
    </source>
</evidence>
<dbReference type="SUPFAM" id="SSF54862">
    <property type="entry name" value="4Fe-4S ferredoxins"/>
    <property type="match status" value="1"/>
</dbReference>
<keyword evidence="5 7" id="KW-1133">Transmembrane helix</keyword>
<dbReference type="GO" id="GO:0005886">
    <property type="term" value="C:plasma membrane"/>
    <property type="evidence" value="ECO:0007669"/>
    <property type="project" value="UniProtKB-SubCell"/>
</dbReference>
<gene>
    <name evidence="9" type="ORF">KDK92_19130</name>
</gene>
<organism evidence="9 10">
    <name type="scientific">Oceanirhabdus seepicola</name>
    <dbReference type="NCBI Taxonomy" id="2828781"/>
    <lineage>
        <taxon>Bacteria</taxon>
        <taxon>Bacillati</taxon>
        <taxon>Bacillota</taxon>
        <taxon>Clostridia</taxon>
        <taxon>Eubacteriales</taxon>
        <taxon>Clostridiaceae</taxon>
        <taxon>Oceanirhabdus</taxon>
    </lineage>
</organism>
<dbReference type="AlphaFoldDB" id="A0A9J6P4Z3"/>
<keyword evidence="4 7" id="KW-0812">Transmembrane</keyword>
<comment type="caution">
    <text evidence="9">The sequence shown here is derived from an EMBL/GenBank/DDBJ whole genome shotgun (WGS) entry which is preliminary data.</text>
</comment>
<proteinExistence type="inferred from homology"/>
<dbReference type="InterPro" id="IPR017896">
    <property type="entry name" value="4Fe4S_Fe-S-bd"/>
</dbReference>
<keyword evidence="3" id="KW-1003">Cell membrane</keyword>
<feature type="transmembrane region" description="Helical" evidence="7">
    <location>
        <begin position="81"/>
        <end position="100"/>
    </location>
</feature>
<dbReference type="Pfam" id="PF03773">
    <property type="entry name" value="ArsP_1"/>
    <property type="match status" value="1"/>
</dbReference>
<name>A0A9J6P4Z3_9CLOT</name>
<evidence type="ECO:0000256" key="1">
    <source>
        <dbReference type="ARBA" id="ARBA00004651"/>
    </source>
</evidence>
<accession>A0A9J6P4Z3</accession>
<evidence type="ECO:0000256" key="2">
    <source>
        <dbReference type="ARBA" id="ARBA00006386"/>
    </source>
</evidence>
<evidence type="ECO:0000256" key="3">
    <source>
        <dbReference type="ARBA" id="ARBA00022475"/>
    </source>
</evidence>
<dbReference type="Pfam" id="PF13370">
    <property type="entry name" value="Fer4_13"/>
    <property type="match status" value="1"/>
</dbReference>
<dbReference type="Gene3D" id="3.30.70.20">
    <property type="match status" value="1"/>
</dbReference>
<feature type="domain" description="4Fe-4S ferredoxin-type" evidence="8">
    <location>
        <begin position="175"/>
        <end position="203"/>
    </location>
</feature>
<evidence type="ECO:0000256" key="6">
    <source>
        <dbReference type="ARBA" id="ARBA00023136"/>
    </source>
</evidence>
<evidence type="ECO:0000256" key="4">
    <source>
        <dbReference type="ARBA" id="ARBA00022692"/>
    </source>
</evidence>
<dbReference type="Proteomes" id="UP001056429">
    <property type="component" value="Unassembled WGS sequence"/>
</dbReference>